<dbReference type="STRING" id="1393122.SAMN05660895_2000"/>
<organism evidence="8 9">
    <name type="scientific">Thermoflavifilum thermophilum</name>
    <dbReference type="NCBI Taxonomy" id="1393122"/>
    <lineage>
        <taxon>Bacteria</taxon>
        <taxon>Pseudomonadati</taxon>
        <taxon>Bacteroidota</taxon>
        <taxon>Chitinophagia</taxon>
        <taxon>Chitinophagales</taxon>
        <taxon>Chitinophagaceae</taxon>
        <taxon>Thermoflavifilum</taxon>
    </lineage>
</organism>
<feature type="transmembrane region" description="Helical" evidence="7">
    <location>
        <begin position="195"/>
        <end position="216"/>
    </location>
</feature>
<feature type="transmembrane region" description="Helical" evidence="7">
    <location>
        <begin position="260"/>
        <end position="281"/>
    </location>
</feature>
<dbReference type="GO" id="GO:0019646">
    <property type="term" value="P:aerobic electron transport chain"/>
    <property type="evidence" value="ECO:0007669"/>
    <property type="project" value="TreeGrafter"/>
</dbReference>
<evidence type="ECO:0000256" key="2">
    <source>
        <dbReference type="ARBA" id="ARBA00007543"/>
    </source>
</evidence>
<feature type="transmembrane region" description="Helical" evidence="7">
    <location>
        <begin position="44"/>
        <end position="69"/>
    </location>
</feature>
<accession>A0A1I7NIG9</accession>
<dbReference type="GO" id="GO:0016682">
    <property type="term" value="F:oxidoreductase activity, acting on diphenols and related substances as donors, oxygen as acceptor"/>
    <property type="evidence" value="ECO:0007669"/>
    <property type="project" value="TreeGrafter"/>
</dbReference>
<protein>
    <submittedName>
        <fullName evidence="8">Cytochrome bd-I ubiquinol oxidase subunit 2 apoprotein</fullName>
    </submittedName>
</protein>
<evidence type="ECO:0000256" key="3">
    <source>
        <dbReference type="ARBA" id="ARBA00022475"/>
    </source>
</evidence>
<feature type="transmembrane region" description="Helical" evidence="7">
    <location>
        <begin position="236"/>
        <end position="253"/>
    </location>
</feature>
<keyword evidence="3" id="KW-1003">Cell membrane</keyword>
<dbReference type="GO" id="GO:0005886">
    <property type="term" value="C:plasma membrane"/>
    <property type="evidence" value="ECO:0007669"/>
    <property type="project" value="UniProtKB-SubCell"/>
</dbReference>
<keyword evidence="6 7" id="KW-0472">Membrane</keyword>
<dbReference type="GO" id="GO:0070069">
    <property type="term" value="C:cytochrome complex"/>
    <property type="evidence" value="ECO:0007669"/>
    <property type="project" value="TreeGrafter"/>
</dbReference>
<reference evidence="9" key="1">
    <citation type="submission" date="2016-10" db="EMBL/GenBank/DDBJ databases">
        <authorList>
            <person name="Varghese N."/>
            <person name="Submissions S."/>
        </authorList>
    </citation>
    <scope>NUCLEOTIDE SEQUENCE [LARGE SCALE GENOMIC DNA]</scope>
    <source>
        <strain evidence="9">DSM 14807</strain>
    </source>
</reference>
<evidence type="ECO:0000313" key="8">
    <source>
        <dbReference type="EMBL" id="SFV34447.1"/>
    </source>
</evidence>
<dbReference type="PANTHER" id="PTHR43141">
    <property type="entry name" value="CYTOCHROME BD2 SUBUNIT II"/>
    <property type="match status" value="1"/>
</dbReference>
<dbReference type="Proteomes" id="UP000199537">
    <property type="component" value="Unassembled WGS sequence"/>
</dbReference>
<feature type="transmembrane region" description="Helical" evidence="7">
    <location>
        <begin position="307"/>
        <end position="328"/>
    </location>
</feature>
<comment type="subcellular location">
    <subcellularLocation>
        <location evidence="1">Cell membrane</location>
        <topology evidence="1">Multi-pass membrane protein</topology>
    </subcellularLocation>
</comment>
<feature type="transmembrane region" description="Helical" evidence="7">
    <location>
        <begin position="114"/>
        <end position="139"/>
    </location>
</feature>
<sequence length="339" mass="38618">MLFVVIMYLYLSLLLYLLLGGADFGAGILEMFTSSRNQPRTRRITYLAIGPVWEANHMWLIIFIVILFVGFPEIYTTFTTYLHIPLLLMLLGIILRGTAFIFRHYDAVRDRMQTVYNAIFVYSSFITPMILGMIAGAVISGNINPYAHHFSDLYLKPWLNIFCFMVGLFTVALCAFLAAVYLIGEAVTSYDQRRFVSKAIVSNILALLAGIGVFLTSHWAHFSLWQWIFGNPVGKFAIIAALISLGWLWYACIRGRRKFLLRMLACFQVTMILLAVGYHHFPDFMILQNGTHVSLFIHRAPDATINALAWALLGGSLFILPFLIYLFYSFREPAQADMQ</sequence>
<dbReference type="GO" id="GO:0009055">
    <property type="term" value="F:electron transfer activity"/>
    <property type="evidence" value="ECO:0007669"/>
    <property type="project" value="TreeGrafter"/>
</dbReference>
<dbReference type="AlphaFoldDB" id="A0A1I7NIG9"/>
<dbReference type="EMBL" id="FPCJ01000001">
    <property type="protein sequence ID" value="SFV34447.1"/>
    <property type="molecule type" value="Genomic_DNA"/>
</dbReference>
<keyword evidence="4 7" id="KW-0812">Transmembrane</keyword>
<feature type="transmembrane region" description="Helical" evidence="7">
    <location>
        <begin position="81"/>
        <end position="102"/>
    </location>
</feature>
<name>A0A1I7NIG9_9BACT</name>
<comment type="similarity">
    <text evidence="2">Belongs to the cytochrome ubiquinol oxidase subunit 2 family.</text>
</comment>
<feature type="transmembrane region" description="Helical" evidence="7">
    <location>
        <begin position="159"/>
        <end position="183"/>
    </location>
</feature>
<evidence type="ECO:0000256" key="6">
    <source>
        <dbReference type="ARBA" id="ARBA00023136"/>
    </source>
</evidence>
<evidence type="ECO:0000256" key="7">
    <source>
        <dbReference type="SAM" id="Phobius"/>
    </source>
</evidence>
<dbReference type="OrthoDB" id="9776710at2"/>
<dbReference type="RefSeq" id="WP_092460177.1">
    <property type="nucleotide sequence ID" value="NZ_FPCJ01000001.1"/>
</dbReference>
<evidence type="ECO:0000256" key="5">
    <source>
        <dbReference type="ARBA" id="ARBA00022989"/>
    </source>
</evidence>
<evidence type="ECO:0000313" key="9">
    <source>
        <dbReference type="Proteomes" id="UP000199537"/>
    </source>
</evidence>
<keyword evidence="5 7" id="KW-1133">Transmembrane helix</keyword>
<dbReference type="InterPro" id="IPR003317">
    <property type="entry name" value="Cyt-d_oxidase_su2"/>
</dbReference>
<evidence type="ECO:0000256" key="4">
    <source>
        <dbReference type="ARBA" id="ARBA00022692"/>
    </source>
</evidence>
<evidence type="ECO:0000256" key="1">
    <source>
        <dbReference type="ARBA" id="ARBA00004651"/>
    </source>
</evidence>
<gene>
    <name evidence="8" type="ORF">SAMN05660895_2000</name>
</gene>
<dbReference type="PANTHER" id="PTHR43141:SF4">
    <property type="entry name" value="CYTOCHROME BD2 SUBUNIT II"/>
    <property type="match status" value="1"/>
</dbReference>
<dbReference type="Pfam" id="PF02322">
    <property type="entry name" value="Cyt_bd_oxida_II"/>
    <property type="match status" value="1"/>
</dbReference>
<proteinExistence type="inferred from homology"/>
<feature type="transmembrane region" description="Helical" evidence="7">
    <location>
        <begin position="6"/>
        <end position="32"/>
    </location>
</feature>
<keyword evidence="9" id="KW-1185">Reference proteome</keyword>